<name>A0ACD4VLA4_9CAUL</name>
<dbReference type="Proteomes" id="UP001302493">
    <property type="component" value="Chromosome"/>
</dbReference>
<organism evidence="1 2">
    <name type="scientific">Brevundimonas nasdae</name>
    <dbReference type="NCBI Taxonomy" id="172043"/>
    <lineage>
        <taxon>Bacteria</taxon>
        <taxon>Pseudomonadati</taxon>
        <taxon>Pseudomonadota</taxon>
        <taxon>Alphaproteobacteria</taxon>
        <taxon>Caulobacterales</taxon>
        <taxon>Caulobacteraceae</taxon>
        <taxon>Brevundimonas</taxon>
    </lineage>
</organism>
<protein>
    <submittedName>
        <fullName evidence="1">Uncharacterized protein</fullName>
    </submittedName>
</protein>
<sequence>MARRRALLSGLFSRKSPAAPAEDTFDPFERPTELAPEESDALSLALAEVEAGALEIYAQAGLPTQPGHYRRDPDTGDWIFIARQIEPSERFALALRYPPEQGWRLARLEDLGARSGREDVQAAARLMADVATLRASRRGVLTHDHLLTAMELGAAWRALRDAQAFRTSRLTLSVPEPARPKALKGDKPSRPR</sequence>
<gene>
    <name evidence="1" type="ORF">PZA08_00940</name>
</gene>
<keyword evidence="2" id="KW-1185">Reference proteome</keyword>
<proteinExistence type="predicted"/>
<dbReference type="EMBL" id="CP119180">
    <property type="protein sequence ID" value="WOB78757.1"/>
    <property type="molecule type" value="Genomic_DNA"/>
</dbReference>
<accession>A0ACD4VLA4</accession>
<evidence type="ECO:0000313" key="2">
    <source>
        <dbReference type="Proteomes" id="UP001302493"/>
    </source>
</evidence>
<reference evidence="1" key="1">
    <citation type="submission" date="2023-03" db="EMBL/GenBank/DDBJ databases">
        <title>Genome sequence of Brevundimonas nasdae SJTX8.</title>
        <authorList>
            <person name="Liang R."/>
        </authorList>
    </citation>
    <scope>NUCLEOTIDE SEQUENCE</scope>
    <source>
        <strain evidence="1">X8</strain>
    </source>
</reference>
<evidence type="ECO:0000313" key="1">
    <source>
        <dbReference type="EMBL" id="WOB78757.1"/>
    </source>
</evidence>